<dbReference type="Pfam" id="PF14008">
    <property type="entry name" value="Metallophos_C"/>
    <property type="match status" value="1"/>
</dbReference>
<evidence type="ECO:0000313" key="7">
    <source>
        <dbReference type="Proteomes" id="UP001642464"/>
    </source>
</evidence>
<accession>A0ABP0QWS5</accession>
<dbReference type="PANTHER" id="PTHR45867:SF3">
    <property type="entry name" value="ACID PHOSPHATASE TYPE 7"/>
    <property type="match status" value="1"/>
</dbReference>
<dbReference type="SUPFAM" id="SSF56300">
    <property type="entry name" value="Metallo-dependent phosphatases"/>
    <property type="match status" value="1"/>
</dbReference>
<dbReference type="InterPro" id="IPR029052">
    <property type="entry name" value="Metallo-depent_PP-like"/>
</dbReference>
<keyword evidence="7" id="KW-1185">Reference proteome</keyword>
<dbReference type="InterPro" id="IPR041792">
    <property type="entry name" value="MPP_PAP"/>
</dbReference>
<evidence type="ECO:0000256" key="1">
    <source>
        <dbReference type="ARBA" id="ARBA00023180"/>
    </source>
</evidence>
<gene>
    <name evidence="6" type="ORF">SCF082_LOCUS43529</name>
</gene>
<keyword evidence="1" id="KW-0325">Glycoprotein</keyword>
<reference evidence="6 7" key="1">
    <citation type="submission" date="2024-02" db="EMBL/GenBank/DDBJ databases">
        <authorList>
            <person name="Chen Y."/>
            <person name="Shah S."/>
            <person name="Dougan E. K."/>
            <person name="Thang M."/>
            <person name="Chan C."/>
        </authorList>
    </citation>
    <scope>NUCLEOTIDE SEQUENCE [LARGE SCALE GENOMIC DNA]</scope>
</reference>
<protein>
    <submittedName>
        <fullName evidence="6">Acid phosphatase type 7 (Purple acid phosphatase long form)</fullName>
    </submittedName>
</protein>
<evidence type="ECO:0000259" key="5">
    <source>
        <dbReference type="Pfam" id="PF14008"/>
    </source>
</evidence>
<evidence type="ECO:0000256" key="3">
    <source>
        <dbReference type="SAM" id="Phobius"/>
    </source>
</evidence>
<keyword evidence="3" id="KW-0472">Membrane</keyword>
<comment type="caution">
    <text evidence="6">The sequence shown here is derived from an EMBL/GenBank/DDBJ whole genome shotgun (WGS) entry which is preliminary data.</text>
</comment>
<dbReference type="Gene3D" id="3.60.21.10">
    <property type="match status" value="1"/>
</dbReference>
<dbReference type="PANTHER" id="PTHR45867">
    <property type="entry name" value="PURPLE ACID PHOSPHATASE"/>
    <property type="match status" value="1"/>
</dbReference>
<evidence type="ECO:0000256" key="2">
    <source>
        <dbReference type="SAM" id="MobiDB-lite"/>
    </source>
</evidence>
<dbReference type="InterPro" id="IPR004843">
    <property type="entry name" value="Calcineurin-like_PHP"/>
</dbReference>
<feature type="transmembrane region" description="Helical" evidence="3">
    <location>
        <begin position="105"/>
        <end position="125"/>
    </location>
</feature>
<proteinExistence type="predicted"/>
<sequence>MAEGSPLEYSPPVIRNESPEATAGDQQLFGGTCSDDDDQEAESLLVDIPGEGVENCGRRNSLELESHSSSKGNGSSRSSRRHGFRSQGRQQPNPRNSRCHRLRKFRLVVVAVVGISCCVLVAWGLSALAVGTSGREGSNDNGVVFVRSSDTETTSATTEGTTETKQSKVLVAKGGKPQPLPLHRETFEKILLATWAFTEKADVYMLRFAVLERIAPRKEKSCKAPKQKFAVNVAVASGREAQFDASHMGCFVSENAGKYLVHFFSSQVQLLEPGAEHAFTIGNPGARAKGGPSGFEDTLFTVAASGNFRLALMGDSGDTGCDLVFEQTRRLLQQGRVGAVLHVGDMSYATNTGGCWAERFQEELKCQWQCPPSESTCEGRHRQEEPPLNTWFKFAETIRPISGRVPIVTTMGNHDNDLMWFFLFRPPVPLPIPGVHMDEDVHATTRNILRQFRASLSGKPALLQQAHLNRLLAEPYFFSLNLGPFHVVSIQSEDNGINPYERAVNNSQVLSPGEQVRFDKHFGTKSKQWRWLENDLGAVDRSKTPFVIVITHRPLFSSSIHHPNCQRTGDWFKCAFRKLYAPLYEKHQVSLVVSGHSHHYSRSEPLRYKPSTGEISVAASDASQPTKPSHIVLGTGGMMLDVLFGRKPRWVAHRNDKTFGFATVDAVNATHLAWEYHGFLAKASRSKHRGDYSPPHSDTAILRAVASKT</sequence>
<dbReference type="EMBL" id="CAXAMM010040326">
    <property type="protein sequence ID" value="CAK9092503.1"/>
    <property type="molecule type" value="Genomic_DNA"/>
</dbReference>
<evidence type="ECO:0000313" key="6">
    <source>
        <dbReference type="EMBL" id="CAK9092503.1"/>
    </source>
</evidence>
<feature type="domain" description="Calcineurin-like phosphoesterase" evidence="4">
    <location>
        <begin position="309"/>
        <end position="600"/>
    </location>
</feature>
<evidence type="ECO:0000259" key="4">
    <source>
        <dbReference type="Pfam" id="PF00149"/>
    </source>
</evidence>
<dbReference type="Proteomes" id="UP001642464">
    <property type="component" value="Unassembled WGS sequence"/>
</dbReference>
<organism evidence="6 7">
    <name type="scientific">Durusdinium trenchii</name>
    <dbReference type="NCBI Taxonomy" id="1381693"/>
    <lineage>
        <taxon>Eukaryota</taxon>
        <taxon>Sar</taxon>
        <taxon>Alveolata</taxon>
        <taxon>Dinophyceae</taxon>
        <taxon>Suessiales</taxon>
        <taxon>Symbiodiniaceae</taxon>
        <taxon>Durusdinium</taxon>
    </lineage>
</organism>
<feature type="domain" description="Purple acid phosphatase C-terminal" evidence="5">
    <location>
        <begin position="628"/>
        <end position="677"/>
    </location>
</feature>
<dbReference type="InterPro" id="IPR025733">
    <property type="entry name" value="PAPs_C"/>
</dbReference>
<feature type="region of interest" description="Disordered" evidence="2">
    <location>
        <begin position="1"/>
        <end position="97"/>
    </location>
</feature>
<name>A0ABP0QWS5_9DINO</name>
<feature type="compositionally biased region" description="Basic and acidic residues" evidence="2">
    <location>
        <begin position="56"/>
        <end position="68"/>
    </location>
</feature>
<keyword evidence="3" id="KW-1133">Transmembrane helix</keyword>
<keyword evidence="3" id="KW-0812">Transmembrane</keyword>
<dbReference type="CDD" id="cd00839">
    <property type="entry name" value="MPP_PAPs"/>
    <property type="match status" value="1"/>
</dbReference>
<dbReference type="Pfam" id="PF00149">
    <property type="entry name" value="Metallophos"/>
    <property type="match status" value="1"/>
</dbReference>